<dbReference type="Pfam" id="PF03824">
    <property type="entry name" value="NicO"/>
    <property type="match status" value="1"/>
</dbReference>
<feature type="signal peptide" evidence="14">
    <location>
        <begin position="1"/>
        <end position="20"/>
    </location>
</feature>
<evidence type="ECO:0000256" key="6">
    <source>
        <dbReference type="ARBA" id="ARBA00022596"/>
    </source>
</evidence>
<keyword evidence="4 13" id="KW-0813">Transport</keyword>
<evidence type="ECO:0000256" key="3">
    <source>
        <dbReference type="ARBA" id="ARBA00022426"/>
    </source>
</evidence>
<dbReference type="EMBL" id="JBFDAA010000030">
    <property type="protein sequence ID" value="KAL1110032.1"/>
    <property type="molecule type" value="Genomic_DNA"/>
</dbReference>
<evidence type="ECO:0000256" key="14">
    <source>
        <dbReference type="SAM" id="SignalP"/>
    </source>
</evidence>
<evidence type="ECO:0000256" key="10">
    <source>
        <dbReference type="ARBA" id="ARBA00023112"/>
    </source>
</evidence>
<evidence type="ECO:0000256" key="2">
    <source>
        <dbReference type="ARBA" id="ARBA00004651"/>
    </source>
</evidence>
<comment type="caution">
    <text evidence="15">The sequence shown here is derived from an EMBL/GenBank/DDBJ whole genome shotgun (WGS) entry which is preliminary data.</text>
</comment>
<keyword evidence="11 13" id="KW-0472">Membrane</keyword>
<feature type="transmembrane region" description="Helical" evidence="13">
    <location>
        <begin position="218"/>
        <end position="239"/>
    </location>
</feature>
<name>A0ABD0XS73_9HEMI</name>
<feature type="transmembrane region" description="Helical" evidence="13">
    <location>
        <begin position="296"/>
        <end position="318"/>
    </location>
</feature>
<keyword evidence="10" id="KW-0921">Nickel transport</keyword>
<dbReference type="GO" id="GO:0015099">
    <property type="term" value="F:nickel cation transmembrane transporter activity"/>
    <property type="evidence" value="ECO:0007669"/>
    <property type="project" value="UniProtKB-UniRule"/>
</dbReference>
<comment type="function">
    <text evidence="1">Efflux system for nickel and cobalt.</text>
</comment>
<keyword evidence="14" id="KW-0732">Signal</keyword>
<evidence type="ECO:0000313" key="16">
    <source>
        <dbReference type="Proteomes" id="UP001558652"/>
    </source>
</evidence>
<dbReference type="InterPro" id="IPR010412">
    <property type="entry name" value="DUF1007"/>
</dbReference>
<feature type="chain" id="PRO_5044863920" description="Nickel/cobalt efflux system" evidence="14">
    <location>
        <begin position="21"/>
        <end position="379"/>
    </location>
</feature>
<dbReference type="InterPro" id="IPR051224">
    <property type="entry name" value="NiCoT_RcnA"/>
</dbReference>
<keyword evidence="7 13" id="KW-0812">Transmembrane</keyword>
<evidence type="ECO:0000313" key="15">
    <source>
        <dbReference type="EMBL" id="KAL1110032.1"/>
    </source>
</evidence>
<evidence type="ECO:0000256" key="13">
    <source>
        <dbReference type="RuleBase" id="RU362101"/>
    </source>
</evidence>
<proteinExistence type="inferred from homology"/>
<evidence type="ECO:0000256" key="8">
    <source>
        <dbReference type="ARBA" id="ARBA00022989"/>
    </source>
</evidence>
<organism evidence="15 16">
    <name type="scientific">Ranatra chinensis</name>
    <dbReference type="NCBI Taxonomy" id="642074"/>
    <lineage>
        <taxon>Eukaryota</taxon>
        <taxon>Metazoa</taxon>
        <taxon>Ecdysozoa</taxon>
        <taxon>Arthropoda</taxon>
        <taxon>Hexapoda</taxon>
        <taxon>Insecta</taxon>
        <taxon>Pterygota</taxon>
        <taxon>Neoptera</taxon>
        <taxon>Paraneoptera</taxon>
        <taxon>Hemiptera</taxon>
        <taxon>Heteroptera</taxon>
        <taxon>Panheteroptera</taxon>
        <taxon>Nepomorpha</taxon>
        <taxon>Nepidae</taxon>
        <taxon>Ranatrinae</taxon>
        <taxon>Ranatra</taxon>
    </lineage>
</organism>
<comment type="subcellular location">
    <subcellularLocation>
        <location evidence="2 13">Cell membrane</location>
        <topology evidence="2 13">Multi-pass membrane protein</topology>
    </subcellularLocation>
</comment>
<feature type="transmembrane region" description="Helical" evidence="13">
    <location>
        <begin position="135"/>
        <end position="153"/>
    </location>
</feature>
<dbReference type="Proteomes" id="UP001558652">
    <property type="component" value="Unassembled WGS sequence"/>
</dbReference>
<keyword evidence="8 13" id="KW-1133">Transmembrane helix</keyword>
<reference evidence="15 16" key="1">
    <citation type="submission" date="2024-07" db="EMBL/GenBank/DDBJ databases">
        <title>Chromosome-level genome assembly of the water stick insect Ranatra chinensis (Heteroptera: Nepidae).</title>
        <authorList>
            <person name="Liu X."/>
        </authorList>
    </citation>
    <scope>NUCLEOTIDE SEQUENCE [LARGE SCALE GENOMIC DNA]</scope>
    <source>
        <strain evidence="15">Cailab_2021Rc</strain>
        <tissue evidence="15">Muscle</tissue>
    </source>
</reference>
<dbReference type="PANTHER" id="PTHR40659:SF1">
    <property type="entry name" value="NICKEL_COBALT EFFLUX SYSTEM RCNA"/>
    <property type="match status" value="1"/>
</dbReference>
<feature type="transmembrane region" description="Helical" evidence="13">
    <location>
        <begin position="178"/>
        <end position="198"/>
    </location>
</feature>
<evidence type="ECO:0000256" key="12">
    <source>
        <dbReference type="ARBA" id="ARBA00023285"/>
    </source>
</evidence>
<evidence type="ECO:0000256" key="9">
    <source>
        <dbReference type="ARBA" id="ARBA00023065"/>
    </source>
</evidence>
<evidence type="ECO:0000256" key="11">
    <source>
        <dbReference type="ARBA" id="ARBA00023136"/>
    </source>
</evidence>
<dbReference type="GO" id="GO:0006824">
    <property type="term" value="P:cobalt ion transport"/>
    <property type="evidence" value="ECO:0007669"/>
    <property type="project" value="UniProtKB-KW"/>
</dbReference>
<accession>A0ABD0XS73</accession>
<keyword evidence="5" id="KW-1003">Cell membrane</keyword>
<sequence length="379" mass="41477">MSGFFKVSLILFLFTVLSFAHPHVWVDVSFEFEPHEDGTVSEITQIWTFDEMFSFVVIDGYDIDKDGTYDGFELTVLKKDMFDSLEEFGYFTYVKINGENASFEEVSSFYAYNTGNSVNYKFTLKLSKHFNTADSVEIVVVILNFSDIWYWLLKAQKASTLKIQSYINDVRNGDTKKLLYIMAAGFMYGIFHGAGPGHGKAVIAAYFLSQKASYSKGILMGVLISIIHAASSVITVLTADKVISMAAMRGGRDLKLVASVSYAAITIIGIAMFINGLISIVKNGKDADEKTIKGSYWLAALAAGAIVLFNPLSLKVAAMATQISSQKTAMQYSMAVLKQSQNVQKMLGEGALSLIEAAGTQKNPVDAARGKGTYVDTVA</sequence>
<dbReference type="GO" id="GO:0005886">
    <property type="term" value="C:plasma membrane"/>
    <property type="evidence" value="ECO:0007669"/>
    <property type="project" value="UniProtKB-SubCell"/>
</dbReference>
<protein>
    <recommendedName>
        <fullName evidence="13">Nickel/cobalt efflux system</fullName>
    </recommendedName>
</protein>
<keyword evidence="6" id="KW-0533">Nickel</keyword>
<dbReference type="AlphaFoldDB" id="A0ABD0XS73"/>
<dbReference type="PANTHER" id="PTHR40659">
    <property type="entry name" value="NICKEL/COBALT EFFLUX SYSTEM RCNA"/>
    <property type="match status" value="1"/>
</dbReference>
<keyword evidence="16" id="KW-1185">Reference proteome</keyword>
<comment type="similarity">
    <text evidence="13">Belongs to the NiCoT transporter (TC 2.A.52) family.</text>
</comment>
<evidence type="ECO:0000256" key="1">
    <source>
        <dbReference type="ARBA" id="ARBA00002510"/>
    </source>
</evidence>
<evidence type="ECO:0000256" key="4">
    <source>
        <dbReference type="ARBA" id="ARBA00022448"/>
    </source>
</evidence>
<gene>
    <name evidence="15" type="ORF">AAG570_014172</name>
</gene>
<evidence type="ECO:0000256" key="5">
    <source>
        <dbReference type="ARBA" id="ARBA00022475"/>
    </source>
</evidence>
<keyword evidence="3" id="KW-0171">Cobalt transport</keyword>
<keyword evidence="12" id="KW-0170">Cobalt</keyword>
<dbReference type="InterPro" id="IPR011541">
    <property type="entry name" value="Ni/Co_transpt_high_affinity"/>
</dbReference>
<evidence type="ECO:0000256" key="7">
    <source>
        <dbReference type="ARBA" id="ARBA00022692"/>
    </source>
</evidence>
<feature type="transmembrane region" description="Helical" evidence="13">
    <location>
        <begin position="260"/>
        <end position="281"/>
    </location>
</feature>
<dbReference type="Pfam" id="PF06226">
    <property type="entry name" value="DUF1007"/>
    <property type="match status" value="1"/>
</dbReference>
<keyword evidence="9" id="KW-0406">Ion transport</keyword>